<accession>A0A1U9NNC2</accession>
<dbReference type="PANTHER" id="PTHR47619">
    <property type="entry name" value="METALLO-HYDROLASE YYCJ-RELATED"/>
    <property type="match status" value="1"/>
</dbReference>
<dbReference type="InterPro" id="IPR036866">
    <property type="entry name" value="RibonucZ/Hydroxyglut_hydro"/>
</dbReference>
<dbReference type="InterPro" id="IPR052533">
    <property type="entry name" value="WalJ/YycJ-like"/>
</dbReference>
<proteinExistence type="predicted"/>
<dbReference type="EMBL" id="CP019791">
    <property type="protein sequence ID" value="AQT69411.1"/>
    <property type="molecule type" value="Genomic_DNA"/>
</dbReference>
<gene>
    <name evidence="2" type="ORF">STSP2_02600</name>
</gene>
<evidence type="ECO:0000259" key="1">
    <source>
        <dbReference type="SMART" id="SM00849"/>
    </source>
</evidence>
<reference evidence="3" key="1">
    <citation type="submission" date="2017-02" db="EMBL/GenBank/DDBJ databases">
        <title>Comparative genomics and description of representatives of a novel lineage of planctomycetes thriving in anoxic sediments.</title>
        <authorList>
            <person name="Spring S."/>
            <person name="Bunk B."/>
            <person name="Sproer C."/>
        </authorList>
    </citation>
    <scope>NUCLEOTIDE SEQUENCE [LARGE SCALE GENOMIC DNA]</scope>
    <source>
        <strain evidence="3">ST-NAGAB-D1</strain>
    </source>
</reference>
<organism evidence="2 3">
    <name type="scientific">Anaerohalosphaera lusitana</name>
    <dbReference type="NCBI Taxonomy" id="1936003"/>
    <lineage>
        <taxon>Bacteria</taxon>
        <taxon>Pseudomonadati</taxon>
        <taxon>Planctomycetota</taxon>
        <taxon>Phycisphaerae</taxon>
        <taxon>Sedimentisphaerales</taxon>
        <taxon>Anaerohalosphaeraceae</taxon>
        <taxon>Anaerohalosphaera</taxon>
    </lineage>
</organism>
<dbReference type="SUPFAM" id="SSF56281">
    <property type="entry name" value="Metallo-hydrolase/oxidoreductase"/>
    <property type="match status" value="1"/>
</dbReference>
<dbReference type="PANTHER" id="PTHR47619:SF1">
    <property type="entry name" value="EXODEOXYRIBONUCLEASE WALJ"/>
    <property type="match status" value="1"/>
</dbReference>
<dbReference type="OrthoDB" id="9781189at2"/>
<dbReference type="Gene3D" id="3.60.15.10">
    <property type="entry name" value="Ribonuclease Z/Hydroxyacylglutathione hydrolase-like"/>
    <property type="match status" value="1"/>
</dbReference>
<dbReference type="SMART" id="SM00849">
    <property type="entry name" value="Lactamase_B"/>
    <property type="match status" value="1"/>
</dbReference>
<keyword evidence="3" id="KW-1185">Reference proteome</keyword>
<name>A0A1U9NNC2_9BACT</name>
<dbReference type="KEGG" id="alus:STSP2_02600"/>
<dbReference type="STRING" id="1936003.STSP2_02600"/>
<evidence type="ECO:0000313" key="3">
    <source>
        <dbReference type="Proteomes" id="UP000189674"/>
    </source>
</evidence>
<protein>
    <submittedName>
        <fullName evidence="2">Ribonuclease Z</fullName>
    </submittedName>
</protein>
<dbReference type="InterPro" id="IPR001279">
    <property type="entry name" value="Metallo-B-lactamas"/>
</dbReference>
<feature type="domain" description="Metallo-beta-lactamase" evidence="1">
    <location>
        <begin position="13"/>
        <end position="189"/>
    </location>
</feature>
<dbReference type="RefSeq" id="WP_146663102.1">
    <property type="nucleotide sequence ID" value="NZ_CP019791.1"/>
</dbReference>
<evidence type="ECO:0000313" key="2">
    <source>
        <dbReference type="EMBL" id="AQT69411.1"/>
    </source>
</evidence>
<dbReference type="CDD" id="cd06262">
    <property type="entry name" value="metallo-hydrolase-like_MBL-fold"/>
    <property type="match status" value="1"/>
</dbReference>
<dbReference type="AlphaFoldDB" id="A0A1U9NNC2"/>
<dbReference type="Proteomes" id="UP000189674">
    <property type="component" value="Chromosome"/>
</dbReference>
<sequence length="262" mass="29534">MALTFQTLISSSKGNCLVLSSRTTRLVIDCGFRSQKAVRAAFDQQFGLDGGPDAVLVTHLHGDHINYSALKVLQQRMVPLYIHEESVDLLPGKHFRGYRFAELDVNSYAARSFVIGDLTVRPIEVPHAPGHLTHAFEIAHDGRRIVVAADFFDAAAIRDVMIDADFVYIESNHDLQLLRENWNPNSRWHMPNPITAELICEVADISEKPPTAVMLGHLSEQRNRPEIVLDEMHTAFKRKRLNMSFDLTVAPLYEASHVIQID</sequence>
<dbReference type="Pfam" id="PF00753">
    <property type="entry name" value="Lactamase_B"/>
    <property type="match status" value="1"/>
</dbReference>